<evidence type="ECO:0000313" key="8">
    <source>
        <dbReference type="Proteomes" id="UP000323000"/>
    </source>
</evidence>
<accession>A0A5C7ITJ4</accession>
<dbReference type="Proteomes" id="UP000323000">
    <property type="component" value="Chromosome 1"/>
</dbReference>
<feature type="domain" description="SWIM-type" evidence="6">
    <location>
        <begin position="716"/>
        <end position="748"/>
    </location>
</feature>
<dbReference type="PROSITE" id="PS50966">
    <property type="entry name" value="ZF_SWIM"/>
    <property type="match status" value="1"/>
</dbReference>
<keyword evidence="3" id="KW-0862">Zinc</keyword>
<dbReference type="InterPro" id="IPR004332">
    <property type="entry name" value="Transposase_MuDR"/>
</dbReference>
<feature type="compositionally biased region" description="Acidic residues" evidence="5">
    <location>
        <begin position="150"/>
        <end position="176"/>
    </location>
</feature>
<name>A0A5C7ITJ4_9ROSI</name>
<evidence type="ECO:0000256" key="1">
    <source>
        <dbReference type="ARBA" id="ARBA00022723"/>
    </source>
</evidence>
<dbReference type="Pfam" id="PF03108">
    <property type="entry name" value="DBD_Tnp_Mut"/>
    <property type="match status" value="1"/>
</dbReference>
<dbReference type="Pfam" id="PF10551">
    <property type="entry name" value="MULE"/>
    <property type="match status" value="1"/>
</dbReference>
<dbReference type="PANTHER" id="PTHR31973:SF187">
    <property type="entry name" value="MUTATOR TRANSPOSASE MUDRA PROTEIN"/>
    <property type="match status" value="1"/>
</dbReference>
<dbReference type="InterPro" id="IPR007527">
    <property type="entry name" value="Znf_SWIM"/>
</dbReference>
<evidence type="ECO:0000256" key="4">
    <source>
        <dbReference type="PROSITE-ProRule" id="PRU00325"/>
    </source>
</evidence>
<organism evidence="7 8">
    <name type="scientific">Acer yangbiense</name>
    <dbReference type="NCBI Taxonomy" id="1000413"/>
    <lineage>
        <taxon>Eukaryota</taxon>
        <taxon>Viridiplantae</taxon>
        <taxon>Streptophyta</taxon>
        <taxon>Embryophyta</taxon>
        <taxon>Tracheophyta</taxon>
        <taxon>Spermatophyta</taxon>
        <taxon>Magnoliopsida</taxon>
        <taxon>eudicotyledons</taxon>
        <taxon>Gunneridae</taxon>
        <taxon>Pentapetalae</taxon>
        <taxon>rosids</taxon>
        <taxon>malvids</taxon>
        <taxon>Sapindales</taxon>
        <taxon>Sapindaceae</taxon>
        <taxon>Hippocastanoideae</taxon>
        <taxon>Acereae</taxon>
        <taxon>Acer</taxon>
    </lineage>
</organism>
<dbReference type="GO" id="GO:0008270">
    <property type="term" value="F:zinc ion binding"/>
    <property type="evidence" value="ECO:0007669"/>
    <property type="project" value="UniProtKB-KW"/>
</dbReference>
<comment type="caution">
    <text evidence="7">The sequence shown here is derived from an EMBL/GenBank/DDBJ whole genome shotgun (WGS) entry which is preliminary data.</text>
</comment>
<dbReference type="InterPro" id="IPR006564">
    <property type="entry name" value="Znf_PMZ"/>
</dbReference>
<dbReference type="SMART" id="SM00575">
    <property type="entry name" value="ZnF_PMZ"/>
    <property type="match status" value="1"/>
</dbReference>
<sequence>MVVEASAHCCAHFGYSNSTRAMDIFNIKVWFGNEVYDVGECDSEHISLITLIRATTDELNGQNEVPNDDCIVWVQLPWSGERVQVNSDIELLDHFRVFEDHGLDTIMFELENVYVPNPLGDEEPEVLAQDGGYQPLGWHDLEAEMLNYDGDSEKDDDKDDDEGEGSEGSEAGEGEDNYGQVPIVDEDAEDGNDGNDGSDRNDGNDGSDRNDGNDRNEENDGNDDIIKECMSLFEGYQSKSDDEYFSDSELEPDKVKIAKLMKGNPFKKMVGGEIKFHVGQTFDNAVQMREIFREYAIQQGVVLHRVKNDNVRQTYKCLGDGCRWRAHGSRMIDRMTFMIKTLVDEHECHRVYNNKEAKVKWIASKFENLVKANPSIDIKVLGDLLRENYRVSVDVQRFYNAKKKALAGLAKDHAKCFGLLRRYAYMVNQTNPRSAVHICTQDPQPTFQRMFLSFEAQKLGFLEGCRPFIGVDGCHLKGPFGGVLLSAVALDANSGLFPLAVCICEKENQVSWEWFLNNLKIHLKYPSSRNLTFMSDRQKGVIQALELHFPFAKRRYCARHIFANFRLLYKGEHYKKLFWRATRSCNEFDFNEAMNEIGAIDPAAKSWLQNIKTEHWSRFDYDPIVRCDHVTNNMTEAFNSMLGSHRAKSYLELLEFIRRMVMRKFQERKDECERWNSILPPRVNAKIMKNSKESRLFTIIAAGNGEYELLGPTGGYGVKLREYSCQCGYWQISGIPCSHAMAAISHYCGKSVMQKITDFVHQSLSKSAYLQTYRGMIHPLPDQKRWPEVPACVMTEGQMEHLIPPPRTIQPGRPKTQRKREPDEPPKGGRSGTVVCKLCLQPGHNKRTCKKKKSTETTQPSSSQTETTQPPSSQPATTQPSSSQPSTTQSQPHSQVIN</sequence>
<feature type="compositionally biased region" description="Low complexity" evidence="5">
    <location>
        <begin position="856"/>
        <end position="898"/>
    </location>
</feature>
<dbReference type="Pfam" id="PF04434">
    <property type="entry name" value="SWIM"/>
    <property type="match status" value="1"/>
</dbReference>
<feature type="compositionally biased region" description="Basic residues" evidence="5">
    <location>
        <begin position="844"/>
        <end position="853"/>
    </location>
</feature>
<dbReference type="AlphaFoldDB" id="A0A5C7ITJ4"/>
<protein>
    <recommendedName>
        <fullName evidence="6">SWIM-type domain-containing protein</fullName>
    </recommendedName>
</protein>
<feature type="region of interest" description="Disordered" evidence="5">
    <location>
        <begin position="149"/>
        <end position="223"/>
    </location>
</feature>
<keyword evidence="8" id="KW-1185">Reference proteome</keyword>
<gene>
    <name evidence="7" type="ORF">EZV62_001104</name>
</gene>
<reference evidence="8" key="1">
    <citation type="journal article" date="2019" name="Gigascience">
        <title>De novo genome assembly of the endangered Acer yangbiense, a plant species with extremely small populations endemic to Yunnan Province, China.</title>
        <authorList>
            <person name="Yang J."/>
            <person name="Wariss H.M."/>
            <person name="Tao L."/>
            <person name="Zhang R."/>
            <person name="Yun Q."/>
            <person name="Hollingsworth P."/>
            <person name="Dao Z."/>
            <person name="Luo G."/>
            <person name="Guo H."/>
            <person name="Ma Y."/>
            <person name="Sun W."/>
        </authorList>
    </citation>
    <scope>NUCLEOTIDE SEQUENCE [LARGE SCALE GENOMIC DNA]</scope>
    <source>
        <strain evidence="8">cv. Malutang</strain>
    </source>
</reference>
<feature type="compositionally biased region" description="Basic and acidic residues" evidence="5">
    <location>
        <begin position="197"/>
        <end position="218"/>
    </location>
</feature>
<evidence type="ECO:0000256" key="5">
    <source>
        <dbReference type="SAM" id="MobiDB-lite"/>
    </source>
</evidence>
<proteinExistence type="predicted"/>
<dbReference type="EMBL" id="VAHF01000001">
    <property type="protein sequence ID" value="TXG72525.1"/>
    <property type="molecule type" value="Genomic_DNA"/>
</dbReference>
<evidence type="ECO:0000256" key="2">
    <source>
        <dbReference type="ARBA" id="ARBA00022771"/>
    </source>
</evidence>
<dbReference type="InterPro" id="IPR018289">
    <property type="entry name" value="MULE_transposase_dom"/>
</dbReference>
<evidence type="ECO:0000259" key="6">
    <source>
        <dbReference type="PROSITE" id="PS50966"/>
    </source>
</evidence>
<dbReference type="PANTHER" id="PTHR31973">
    <property type="entry name" value="POLYPROTEIN, PUTATIVE-RELATED"/>
    <property type="match status" value="1"/>
</dbReference>
<keyword evidence="1" id="KW-0479">Metal-binding</keyword>
<feature type="region of interest" description="Disordered" evidence="5">
    <location>
        <begin position="797"/>
        <end position="898"/>
    </location>
</feature>
<feature type="compositionally biased region" description="Acidic residues" evidence="5">
    <location>
        <begin position="184"/>
        <end position="193"/>
    </location>
</feature>
<dbReference type="OrthoDB" id="1939383at2759"/>
<evidence type="ECO:0000313" key="7">
    <source>
        <dbReference type="EMBL" id="TXG72525.1"/>
    </source>
</evidence>
<keyword evidence="2 4" id="KW-0863">Zinc-finger</keyword>
<evidence type="ECO:0000256" key="3">
    <source>
        <dbReference type="ARBA" id="ARBA00022833"/>
    </source>
</evidence>